<keyword evidence="5" id="KW-1185">Reference proteome</keyword>
<evidence type="ECO:0000256" key="2">
    <source>
        <dbReference type="SAM" id="MobiDB-lite"/>
    </source>
</evidence>
<organism evidence="4 5">
    <name type="scientific">Actinacidiphila bryophytorum</name>
    <dbReference type="NCBI Taxonomy" id="1436133"/>
    <lineage>
        <taxon>Bacteria</taxon>
        <taxon>Bacillati</taxon>
        <taxon>Actinomycetota</taxon>
        <taxon>Actinomycetes</taxon>
        <taxon>Kitasatosporales</taxon>
        <taxon>Streptomycetaceae</taxon>
        <taxon>Actinacidiphila</taxon>
    </lineage>
</organism>
<name>A0A9W4MJ70_9ACTN</name>
<evidence type="ECO:0000313" key="5">
    <source>
        <dbReference type="Proteomes" id="UP001153328"/>
    </source>
</evidence>
<dbReference type="InterPro" id="IPR042001">
    <property type="entry name" value="Sortase_F"/>
</dbReference>
<keyword evidence="3" id="KW-0732">Signal</keyword>
<sequence>MTTTPTTGKGHPRRTAILLVVLAVACVAAGVTAVFAATTGGGSPPPRPGPAAAGQLPGHSMSPMSGTPSMPATPSRAAPAAPAPTRSGTLPASRPTVLDIPAVGIHSALLDLGLNKDGTIQVPGKPLQAGWYHGSPTPGQAGPSVILGHVDSYATGPAVFYRLGAMKPHQQIRVTRADHKVAVFTVDAVRSYDKAAFPTLDVYGNTPDAELRLITCSDWNAHTRSYDGNTVVFAQLTTG</sequence>
<feature type="chain" id="PRO_5040745465" evidence="3">
    <location>
        <begin position="37"/>
        <end position="239"/>
    </location>
</feature>
<dbReference type="RefSeq" id="WP_205043791.1">
    <property type="nucleotide sequence ID" value="NZ_CAJVAX010000019.1"/>
</dbReference>
<gene>
    <name evidence="4" type="ORF">SBRY_50292</name>
</gene>
<dbReference type="Gene3D" id="2.40.260.10">
    <property type="entry name" value="Sortase"/>
    <property type="match status" value="1"/>
</dbReference>
<dbReference type="NCBIfam" id="NF033748">
    <property type="entry name" value="class_F_sortase"/>
    <property type="match status" value="1"/>
</dbReference>
<evidence type="ECO:0000256" key="3">
    <source>
        <dbReference type="SAM" id="SignalP"/>
    </source>
</evidence>
<dbReference type="GO" id="GO:0016787">
    <property type="term" value="F:hydrolase activity"/>
    <property type="evidence" value="ECO:0007669"/>
    <property type="project" value="UniProtKB-KW"/>
</dbReference>
<accession>A0A9W4MJ70</accession>
<feature type="signal peptide" evidence="3">
    <location>
        <begin position="1"/>
        <end position="36"/>
    </location>
</feature>
<dbReference type="SUPFAM" id="SSF63817">
    <property type="entry name" value="Sortase"/>
    <property type="match status" value="1"/>
</dbReference>
<dbReference type="EMBL" id="CAJVAX010000019">
    <property type="protein sequence ID" value="CAG7650175.1"/>
    <property type="molecule type" value="Genomic_DNA"/>
</dbReference>
<feature type="compositionally biased region" description="Low complexity" evidence="2">
    <location>
        <begin position="50"/>
        <end position="87"/>
    </location>
</feature>
<reference evidence="4" key="1">
    <citation type="submission" date="2021-06" db="EMBL/GenBank/DDBJ databases">
        <authorList>
            <person name="Arsene-Ploetze F."/>
        </authorList>
    </citation>
    <scope>NUCLEOTIDE SEQUENCE</scope>
    <source>
        <strain evidence="4">SBRY1</strain>
    </source>
</reference>
<protein>
    <submittedName>
        <fullName evidence="4">LPXTG-site transpeptidase (Sortase) family protein</fullName>
    </submittedName>
</protein>
<comment type="caution">
    <text evidence="4">The sequence shown here is derived from an EMBL/GenBank/DDBJ whole genome shotgun (WGS) entry which is preliminary data.</text>
</comment>
<evidence type="ECO:0000313" key="4">
    <source>
        <dbReference type="EMBL" id="CAG7650175.1"/>
    </source>
</evidence>
<evidence type="ECO:0000256" key="1">
    <source>
        <dbReference type="ARBA" id="ARBA00022801"/>
    </source>
</evidence>
<dbReference type="InterPro" id="IPR005754">
    <property type="entry name" value="Sortase"/>
</dbReference>
<dbReference type="Proteomes" id="UP001153328">
    <property type="component" value="Unassembled WGS sequence"/>
</dbReference>
<feature type="region of interest" description="Disordered" evidence="2">
    <location>
        <begin position="39"/>
        <end position="95"/>
    </location>
</feature>
<dbReference type="Pfam" id="PF04203">
    <property type="entry name" value="Sortase"/>
    <property type="match status" value="1"/>
</dbReference>
<proteinExistence type="predicted"/>
<dbReference type="InterPro" id="IPR023365">
    <property type="entry name" value="Sortase_dom-sf"/>
</dbReference>
<keyword evidence="1" id="KW-0378">Hydrolase</keyword>
<dbReference type="AlphaFoldDB" id="A0A9W4MJ70"/>
<dbReference type="CDD" id="cd05829">
    <property type="entry name" value="Sortase_F"/>
    <property type="match status" value="1"/>
</dbReference>